<evidence type="ECO:0000313" key="8">
    <source>
        <dbReference type="EMBL" id="CAH0402454.1"/>
    </source>
</evidence>
<evidence type="ECO:0000256" key="2">
    <source>
        <dbReference type="ARBA" id="ARBA00022670"/>
    </source>
</evidence>
<name>A0ABN8B3C4_CHISP</name>
<keyword evidence="2" id="KW-0645">Protease</keyword>
<feature type="signal peptide" evidence="6">
    <location>
        <begin position="1"/>
        <end position="17"/>
    </location>
</feature>
<keyword evidence="9" id="KW-1185">Reference proteome</keyword>
<feature type="domain" description="Peptidase S1" evidence="7">
    <location>
        <begin position="21"/>
        <end position="258"/>
    </location>
</feature>
<evidence type="ECO:0000256" key="4">
    <source>
        <dbReference type="ARBA" id="ARBA00022825"/>
    </source>
</evidence>
<dbReference type="SMART" id="SM00020">
    <property type="entry name" value="Tryp_SPc"/>
    <property type="match status" value="1"/>
</dbReference>
<proteinExistence type="inferred from homology"/>
<evidence type="ECO:0000256" key="3">
    <source>
        <dbReference type="ARBA" id="ARBA00022801"/>
    </source>
</evidence>
<gene>
    <name evidence="8" type="ORF">CHILSU_LOCUS5694</name>
</gene>
<organism evidence="8 9">
    <name type="scientific">Chilo suppressalis</name>
    <name type="common">Asiatic rice borer moth</name>
    <dbReference type="NCBI Taxonomy" id="168631"/>
    <lineage>
        <taxon>Eukaryota</taxon>
        <taxon>Metazoa</taxon>
        <taxon>Ecdysozoa</taxon>
        <taxon>Arthropoda</taxon>
        <taxon>Hexapoda</taxon>
        <taxon>Insecta</taxon>
        <taxon>Pterygota</taxon>
        <taxon>Neoptera</taxon>
        <taxon>Endopterygota</taxon>
        <taxon>Lepidoptera</taxon>
        <taxon>Glossata</taxon>
        <taxon>Ditrysia</taxon>
        <taxon>Pyraloidea</taxon>
        <taxon>Crambidae</taxon>
        <taxon>Crambinae</taxon>
        <taxon>Chilo</taxon>
    </lineage>
</organism>
<dbReference type="PANTHER" id="PTHR24276:SF91">
    <property type="entry name" value="AT26814P-RELATED"/>
    <property type="match status" value="1"/>
</dbReference>
<dbReference type="InterPro" id="IPR001314">
    <property type="entry name" value="Peptidase_S1A"/>
</dbReference>
<dbReference type="Gene3D" id="2.40.10.10">
    <property type="entry name" value="Trypsin-like serine proteases"/>
    <property type="match status" value="1"/>
</dbReference>
<evidence type="ECO:0000256" key="6">
    <source>
        <dbReference type="SAM" id="SignalP"/>
    </source>
</evidence>
<keyword evidence="4" id="KW-0720">Serine protease</keyword>
<protein>
    <recommendedName>
        <fullName evidence="7">Peptidase S1 domain-containing protein</fullName>
    </recommendedName>
</protein>
<dbReference type="PROSITE" id="PS50240">
    <property type="entry name" value="TRYPSIN_DOM"/>
    <property type="match status" value="1"/>
</dbReference>
<accession>A0ABN8B3C4</accession>
<evidence type="ECO:0000259" key="7">
    <source>
        <dbReference type="PROSITE" id="PS50240"/>
    </source>
</evidence>
<keyword evidence="3" id="KW-0378">Hydrolase</keyword>
<dbReference type="InterPro" id="IPR009003">
    <property type="entry name" value="Peptidase_S1_PA"/>
</dbReference>
<evidence type="ECO:0000313" key="9">
    <source>
        <dbReference type="Proteomes" id="UP001153292"/>
    </source>
</evidence>
<dbReference type="Pfam" id="PF00089">
    <property type="entry name" value="Trypsin"/>
    <property type="match status" value="1"/>
</dbReference>
<feature type="chain" id="PRO_5047120271" description="Peptidase S1 domain-containing protein" evidence="6">
    <location>
        <begin position="18"/>
        <end position="260"/>
    </location>
</feature>
<dbReference type="EMBL" id="OU963913">
    <property type="protein sequence ID" value="CAH0402454.1"/>
    <property type="molecule type" value="Genomic_DNA"/>
</dbReference>
<dbReference type="InterPro" id="IPR050430">
    <property type="entry name" value="Peptidase_S1"/>
</dbReference>
<evidence type="ECO:0000256" key="1">
    <source>
        <dbReference type="ARBA" id="ARBA00007664"/>
    </source>
</evidence>
<keyword evidence="6" id="KW-0732">Signal</keyword>
<evidence type="ECO:0000256" key="5">
    <source>
        <dbReference type="ARBA" id="ARBA00023157"/>
    </source>
</evidence>
<dbReference type="PRINTS" id="PR00722">
    <property type="entry name" value="CHYMOTRYPSIN"/>
</dbReference>
<dbReference type="PANTHER" id="PTHR24276">
    <property type="entry name" value="POLYSERASE-RELATED"/>
    <property type="match status" value="1"/>
</dbReference>
<dbReference type="CDD" id="cd00190">
    <property type="entry name" value="Tryp_SPc"/>
    <property type="match status" value="1"/>
</dbReference>
<dbReference type="InterPro" id="IPR043504">
    <property type="entry name" value="Peptidase_S1_PA_chymotrypsin"/>
</dbReference>
<dbReference type="InterPro" id="IPR001254">
    <property type="entry name" value="Trypsin_dom"/>
</dbReference>
<dbReference type="SUPFAM" id="SSF50494">
    <property type="entry name" value="Trypsin-like serine proteases"/>
    <property type="match status" value="1"/>
</dbReference>
<keyword evidence="5" id="KW-1015">Disulfide bond</keyword>
<sequence>MKLSLLFIGIFIAHCKGEVRIAGGEVTTINQYPFAAALLTNVDGAAFIQRCGGSILSRSAILSVASCFYTGDQVHQARNWRARVGSSYSASGGTIYFIRQINIYSTFEPTSTRYDVAVLRTTFDMVFQPGVVEAAFIAGRSYSFSPNQEVRAIGWGEGSNTEEPTTQLRHVDIWVVDQQLCASRYNNDPNIDENVVCAGWIDVGVKGQCPGDNGSPLLDSNNTVVGIFSWAQGCADLIHPGVNTRVSAFTSWIVATALQP</sequence>
<dbReference type="Proteomes" id="UP001153292">
    <property type="component" value="Chromosome 20"/>
</dbReference>
<comment type="similarity">
    <text evidence="1">Belongs to the peptidase S1 family.</text>
</comment>
<reference evidence="8" key="1">
    <citation type="submission" date="2021-12" db="EMBL/GenBank/DDBJ databases">
        <authorList>
            <person name="King R."/>
        </authorList>
    </citation>
    <scope>NUCLEOTIDE SEQUENCE</scope>
</reference>